<name>A0ABR0NR93_GOSAR</name>
<feature type="domain" description="RNase H type-1" evidence="1">
    <location>
        <begin position="9"/>
        <end position="53"/>
    </location>
</feature>
<dbReference type="Pfam" id="PF13456">
    <property type="entry name" value="RVT_3"/>
    <property type="match status" value="1"/>
</dbReference>
<dbReference type="Proteomes" id="UP001358586">
    <property type="component" value="Chromosome 9"/>
</dbReference>
<dbReference type="EMBL" id="JARKNE010000009">
    <property type="protein sequence ID" value="KAK5803882.1"/>
    <property type="molecule type" value="Genomic_DNA"/>
</dbReference>
<comment type="caution">
    <text evidence="2">The sequence shown here is derived from an EMBL/GenBank/DDBJ whole genome shotgun (WGS) entry which is preliminary data.</text>
</comment>
<protein>
    <recommendedName>
        <fullName evidence="1">RNase H type-1 domain-containing protein</fullName>
    </recommendedName>
</protein>
<dbReference type="InterPro" id="IPR002156">
    <property type="entry name" value="RNaseH_domain"/>
</dbReference>
<sequence>MASCVHQHPYRLDVFMVEAMASVSALSFSEELGFLHVEIEGDSLTAIKKFRTSGVDCSTISAFVKYGKDIGNQSLHLEIGFG</sequence>
<evidence type="ECO:0000259" key="1">
    <source>
        <dbReference type="Pfam" id="PF13456"/>
    </source>
</evidence>
<proteinExistence type="predicted"/>
<evidence type="ECO:0000313" key="3">
    <source>
        <dbReference type="Proteomes" id="UP001358586"/>
    </source>
</evidence>
<accession>A0ABR0NR93</accession>
<gene>
    <name evidence="2" type="ORF">PVK06_031531</name>
</gene>
<evidence type="ECO:0000313" key="2">
    <source>
        <dbReference type="EMBL" id="KAK5803882.1"/>
    </source>
</evidence>
<keyword evidence="3" id="KW-1185">Reference proteome</keyword>
<reference evidence="2 3" key="1">
    <citation type="submission" date="2023-03" db="EMBL/GenBank/DDBJ databases">
        <title>WGS of Gossypium arboreum.</title>
        <authorList>
            <person name="Yu D."/>
        </authorList>
    </citation>
    <scope>NUCLEOTIDE SEQUENCE [LARGE SCALE GENOMIC DNA]</scope>
    <source>
        <tissue evidence="2">Leaf</tissue>
    </source>
</reference>
<organism evidence="2 3">
    <name type="scientific">Gossypium arboreum</name>
    <name type="common">Tree cotton</name>
    <name type="synonym">Gossypium nanking</name>
    <dbReference type="NCBI Taxonomy" id="29729"/>
    <lineage>
        <taxon>Eukaryota</taxon>
        <taxon>Viridiplantae</taxon>
        <taxon>Streptophyta</taxon>
        <taxon>Embryophyta</taxon>
        <taxon>Tracheophyta</taxon>
        <taxon>Spermatophyta</taxon>
        <taxon>Magnoliopsida</taxon>
        <taxon>eudicotyledons</taxon>
        <taxon>Gunneridae</taxon>
        <taxon>Pentapetalae</taxon>
        <taxon>rosids</taxon>
        <taxon>malvids</taxon>
        <taxon>Malvales</taxon>
        <taxon>Malvaceae</taxon>
        <taxon>Malvoideae</taxon>
        <taxon>Gossypium</taxon>
    </lineage>
</organism>